<reference evidence="2" key="1">
    <citation type="journal article" date="2019" name="Int. J. Syst. Evol. Microbiol.">
        <title>The Global Catalogue of Microorganisms (GCM) 10K type strain sequencing project: providing services to taxonomists for standard genome sequencing and annotation.</title>
        <authorList>
            <consortium name="The Broad Institute Genomics Platform"/>
            <consortium name="The Broad Institute Genome Sequencing Center for Infectious Disease"/>
            <person name="Wu L."/>
            <person name="Ma J."/>
        </authorList>
    </citation>
    <scope>NUCLEOTIDE SEQUENCE [LARGE SCALE GENOMIC DNA]</scope>
    <source>
        <strain evidence="2">JCM 18303</strain>
    </source>
</reference>
<keyword evidence="2" id="KW-1185">Reference proteome</keyword>
<dbReference type="EMBL" id="BAABJP010000008">
    <property type="protein sequence ID" value="GAA5153232.1"/>
    <property type="molecule type" value="Genomic_DNA"/>
</dbReference>
<dbReference type="RefSeq" id="WP_345702751.1">
    <property type="nucleotide sequence ID" value="NZ_BAABJP010000008.1"/>
</dbReference>
<accession>A0ABP9PXG8</accession>
<name>A0ABP9PXG8_9PSEU</name>
<organism evidence="1 2">
    <name type="scientific">Pseudonocardia eucalypti</name>
    <dbReference type="NCBI Taxonomy" id="648755"/>
    <lineage>
        <taxon>Bacteria</taxon>
        <taxon>Bacillati</taxon>
        <taxon>Actinomycetota</taxon>
        <taxon>Actinomycetes</taxon>
        <taxon>Pseudonocardiales</taxon>
        <taxon>Pseudonocardiaceae</taxon>
        <taxon>Pseudonocardia</taxon>
    </lineage>
</organism>
<evidence type="ECO:0000313" key="1">
    <source>
        <dbReference type="EMBL" id="GAA5153232.1"/>
    </source>
</evidence>
<sequence>MSSLAGVQVASLKRNIARWESAGVNGSMGERNQLLLAHLYARTPAGEISIGGGSDFEALLSALHHFGIDEDRLRELQAAVAENAARQYGGLSAFSRNGYSPDLARALHDPSKLSHGTLVELREVVTDVNNRVGTVPFVRLQLQLAPTVDSCRRLIAATDTPGSLREDLLVVASDAFTLAGRLAFETRDDDASSQLYGAATDAASKVTDSRHLAAVYTSHAMVTHYISGVPNSAREIAHAAVKAAEVGSSISVRARALAVQAEMSARAGLHRETEVALLRAWKTVDRDTVDDPSGDFNHDRLNGFEGVCQLHIGRAEVASERIERCITSLQDPRSKVQLGINTTDLAIARQRLGDPRASVALLHESVDIAAGTGGRVASQRIRQARLELRKWRTESFVADLDDHIHATLLAR</sequence>
<evidence type="ECO:0000313" key="2">
    <source>
        <dbReference type="Proteomes" id="UP001428817"/>
    </source>
</evidence>
<proteinExistence type="predicted"/>
<protein>
    <recommendedName>
        <fullName evidence="3">Transcriptional regulator</fullName>
    </recommendedName>
</protein>
<evidence type="ECO:0008006" key="3">
    <source>
        <dbReference type="Google" id="ProtNLM"/>
    </source>
</evidence>
<comment type="caution">
    <text evidence="1">The sequence shown here is derived from an EMBL/GenBank/DDBJ whole genome shotgun (WGS) entry which is preliminary data.</text>
</comment>
<dbReference type="Proteomes" id="UP001428817">
    <property type="component" value="Unassembled WGS sequence"/>
</dbReference>
<gene>
    <name evidence="1" type="ORF">GCM10023321_23190</name>
</gene>